<reference evidence="3" key="3">
    <citation type="submission" date="2025-05" db="UniProtKB">
        <authorList>
            <consortium name="RefSeq"/>
        </authorList>
    </citation>
    <scope>NUCLEOTIDE SEQUENCE [LARGE SCALE GENOMIC DNA]</scope>
</reference>
<feature type="compositionally biased region" description="Basic residues" evidence="1">
    <location>
        <begin position="205"/>
        <end position="241"/>
    </location>
</feature>
<name>A0A1S3BIH5_CUCME</name>
<dbReference type="PANTHER" id="PTHR34684:SF1">
    <property type="entry name" value="OS08G0192200 PROTEIN"/>
    <property type="match status" value="1"/>
</dbReference>
<dbReference type="eggNOG" id="ENOG502S0FK">
    <property type="taxonomic scope" value="Eukaryota"/>
</dbReference>
<accession>A0A1S3BIH5</accession>
<evidence type="ECO:0000313" key="3">
    <source>
        <dbReference type="Proteomes" id="UP001652600"/>
    </source>
</evidence>
<dbReference type="RefSeq" id="XP_008447907.1">
    <property type="nucleotide sequence ID" value="XM_008449685.2"/>
</dbReference>
<protein>
    <submittedName>
        <fullName evidence="4">Uncharacterized protein LOC103490253</fullName>
    </submittedName>
</protein>
<proteinExistence type="predicted"/>
<dbReference type="EnsemblPlants" id="MELO3C013317.2.1">
    <property type="protein sequence ID" value="MELO3C013317.2.1"/>
    <property type="gene ID" value="MELO3C013317.2"/>
</dbReference>
<feature type="compositionally biased region" description="Polar residues" evidence="1">
    <location>
        <begin position="167"/>
        <end position="177"/>
    </location>
</feature>
<dbReference type="InParanoid" id="A0A1S3BIH5"/>
<dbReference type="PANTHER" id="PTHR34684">
    <property type="entry name" value="OS08G0192200 PROTEIN"/>
    <property type="match status" value="1"/>
</dbReference>
<dbReference type="Gramene" id="MELO3C013317.2.1">
    <property type="protein sequence ID" value="MELO3C013317.2.1"/>
    <property type="gene ID" value="MELO3C013317.2"/>
</dbReference>
<dbReference type="GeneID" id="103490253"/>
<feature type="compositionally biased region" description="Low complexity" evidence="1">
    <location>
        <begin position="98"/>
        <end position="116"/>
    </location>
</feature>
<dbReference type="OrthoDB" id="552995at2759"/>
<organism evidence="3 4">
    <name type="scientific">Cucumis melo</name>
    <name type="common">Muskmelon</name>
    <dbReference type="NCBI Taxonomy" id="3656"/>
    <lineage>
        <taxon>Eukaryota</taxon>
        <taxon>Viridiplantae</taxon>
        <taxon>Streptophyta</taxon>
        <taxon>Embryophyta</taxon>
        <taxon>Tracheophyta</taxon>
        <taxon>Spermatophyta</taxon>
        <taxon>Magnoliopsida</taxon>
        <taxon>eudicotyledons</taxon>
        <taxon>Gunneridae</taxon>
        <taxon>Pentapetalae</taxon>
        <taxon>rosids</taxon>
        <taxon>fabids</taxon>
        <taxon>Cucurbitales</taxon>
        <taxon>Cucurbitaceae</taxon>
        <taxon>Benincaseae</taxon>
        <taxon>Cucumis</taxon>
    </lineage>
</organism>
<feature type="region of interest" description="Disordered" evidence="1">
    <location>
        <begin position="80"/>
        <end position="124"/>
    </location>
</feature>
<feature type="compositionally biased region" description="Basic and acidic residues" evidence="1">
    <location>
        <begin position="178"/>
        <end position="187"/>
    </location>
</feature>
<feature type="compositionally biased region" description="Basic and acidic residues" evidence="1">
    <location>
        <begin position="80"/>
        <end position="97"/>
    </location>
</feature>
<evidence type="ECO:0000256" key="1">
    <source>
        <dbReference type="SAM" id="MobiDB-lite"/>
    </source>
</evidence>
<dbReference type="KEGG" id="cmo:103490253"/>
<reference evidence="4" key="2">
    <citation type="submission" date="2025-04" db="UniProtKB">
        <authorList>
            <consortium name="RefSeq"/>
        </authorList>
    </citation>
    <scope>IDENTIFICATION</scope>
</reference>
<sequence>MDLETENRIAAILMREAAELRRQAEKDGVEAYLRHPKVRGRPNSRFLTATVLGVQQANKAVEVNEMWRVRQKELELDDRLRGNSRDRNNTSRRRESSRPSIISSHEIPSSSSPSSKRISEDCDLREDQGLKDEELEEFLHSRTKRGRGAVGSRMDETGPYLAPCNESDLSWPTCSNFTDRRVVHGPEKPNSLKSDSSSEEEKDRWKRSKRSSHKQHRKDHKSKHKSEKKRRKESKKSKRHK</sequence>
<dbReference type="Proteomes" id="UP001652600">
    <property type="component" value="Chromosome 1"/>
</dbReference>
<gene>
    <name evidence="4" type="primary">LOC103490253</name>
    <name evidence="2" type="synonym">103490253</name>
</gene>
<reference evidence="2" key="1">
    <citation type="submission" date="2023-03" db="UniProtKB">
        <authorList>
            <consortium name="EnsemblPlants"/>
        </authorList>
    </citation>
    <scope>IDENTIFICATION</scope>
</reference>
<keyword evidence="3" id="KW-1185">Reference proteome</keyword>
<evidence type="ECO:0000313" key="4">
    <source>
        <dbReference type="RefSeq" id="XP_008447907.1"/>
    </source>
</evidence>
<feature type="region of interest" description="Disordered" evidence="1">
    <location>
        <begin position="137"/>
        <end position="241"/>
    </location>
</feature>
<evidence type="ECO:0000313" key="2">
    <source>
        <dbReference type="EnsemblPlants" id="MELO3C013317.2.1"/>
    </source>
</evidence>
<dbReference type="AlphaFoldDB" id="A0A1S3BIH5"/>